<evidence type="ECO:0000259" key="11">
    <source>
        <dbReference type="SMART" id="SM00986"/>
    </source>
</evidence>
<evidence type="ECO:0000256" key="2">
    <source>
        <dbReference type="ARBA" id="ARBA00008184"/>
    </source>
</evidence>
<dbReference type="PANTHER" id="PTHR11264">
    <property type="entry name" value="URACIL-DNA GLYCOSYLASE"/>
    <property type="match status" value="1"/>
</dbReference>
<dbReference type="InterPro" id="IPR018085">
    <property type="entry name" value="Ura-DNA_Glyclase_AS"/>
</dbReference>
<dbReference type="InterPro" id="IPR002043">
    <property type="entry name" value="UDG_fam1"/>
</dbReference>
<dbReference type="PANTHER" id="PTHR11264:SF0">
    <property type="entry name" value="URACIL-DNA GLYCOSYLASE"/>
    <property type="match status" value="1"/>
</dbReference>
<dbReference type="SMART" id="SM00987">
    <property type="entry name" value="UreE_C"/>
    <property type="match status" value="1"/>
</dbReference>
<keyword evidence="13" id="KW-1185">Reference proteome</keyword>
<keyword evidence="7" id="KW-0496">Mitochondrion</keyword>
<dbReference type="NCBIfam" id="TIGR00628">
    <property type="entry name" value="ung"/>
    <property type="match status" value="1"/>
</dbReference>
<dbReference type="NCBIfam" id="NF003588">
    <property type="entry name" value="PRK05254.1-1"/>
    <property type="match status" value="1"/>
</dbReference>
<dbReference type="FunFam" id="3.40.470.10:FF:000001">
    <property type="entry name" value="Uracil-DNA glycosylase"/>
    <property type="match status" value="1"/>
</dbReference>
<dbReference type="SUPFAM" id="SSF52141">
    <property type="entry name" value="Uracil-DNA glycosylase-like"/>
    <property type="match status" value="1"/>
</dbReference>
<gene>
    <name evidence="12" type="ORF">HKI87_03g23830</name>
</gene>
<dbReference type="GO" id="GO:0005634">
    <property type="term" value="C:nucleus"/>
    <property type="evidence" value="ECO:0007669"/>
    <property type="project" value="UniProtKB-SubCell"/>
</dbReference>
<comment type="similarity">
    <text evidence="2 7 9">Belongs to the uracil-DNA glycosylase (UDG) superfamily. UNG family.</text>
</comment>
<protein>
    <recommendedName>
        <fullName evidence="3 7">Uracil-DNA glycosylase</fullName>
        <shortName evidence="7">UDG</shortName>
        <ecNumber evidence="3 7">3.2.2.27</ecNumber>
    </recommendedName>
</protein>
<evidence type="ECO:0000256" key="4">
    <source>
        <dbReference type="ARBA" id="ARBA00022763"/>
    </source>
</evidence>
<evidence type="ECO:0000256" key="8">
    <source>
        <dbReference type="PROSITE-ProRule" id="PRU10072"/>
    </source>
</evidence>
<dbReference type="PROSITE" id="PS00130">
    <property type="entry name" value="U_DNA_GLYCOSYLASE"/>
    <property type="match status" value="1"/>
</dbReference>
<dbReference type="InterPro" id="IPR036895">
    <property type="entry name" value="Uracil-DNA_glycosylase-like_sf"/>
</dbReference>
<feature type="domain" description="Uracil-DNA glycosylase-like" evidence="11">
    <location>
        <begin position="121"/>
        <end position="282"/>
    </location>
</feature>
<dbReference type="NCBIfam" id="NF003589">
    <property type="entry name" value="PRK05254.1-2"/>
    <property type="match status" value="1"/>
</dbReference>
<dbReference type="GO" id="GO:0005739">
    <property type="term" value="C:mitochondrion"/>
    <property type="evidence" value="ECO:0007669"/>
    <property type="project" value="UniProtKB-SubCell"/>
</dbReference>
<dbReference type="NCBIfam" id="NF003592">
    <property type="entry name" value="PRK05254.1-5"/>
    <property type="match status" value="1"/>
</dbReference>
<comment type="subcellular location">
    <subcellularLocation>
        <location evidence="7">Mitochondrion</location>
    </subcellularLocation>
    <subcellularLocation>
        <location evidence="7">Nucleus</location>
    </subcellularLocation>
</comment>
<dbReference type="CDD" id="cd10027">
    <property type="entry name" value="UDG-F1-like"/>
    <property type="match status" value="1"/>
</dbReference>
<reference evidence="12 13" key="1">
    <citation type="submission" date="2024-03" db="EMBL/GenBank/DDBJ databases">
        <title>Complete genome sequence of the green alga Chloropicon roscoffensis RCC1871.</title>
        <authorList>
            <person name="Lemieux C."/>
            <person name="Pombert J.-F."/>
            <person name="Otis C."/>
            <person name="Turmel M."/>
        </authorList>
    </citation>
    <scope>NUCLEOTIDE SEQUENCE [LARGE SCALE GENOMIC DNA]</scope>
    <source>
        <strain evidence="12 13">RCC1871</strain>
    </source>
</reference>
<keyword evidence="7" id="KW-0539">Nucleus</keyword>
<keyword evidence="5 7" id="KW-0378">Hydrolase</keyword>
<evidence type="ECO:0000256" key="3">
    <source>
        <dbReference type="ARBA" id="ARBA00012030"/>
    </source>
</evidence>
<evidence type="ECO:0000256" key="6">
    <source>
        <dbReference type="ARBA" id="ARBA00023204"/>
    </source>
</evidence>
<accession>A0AAX4P4L8</accession>
<comment type="catalytic activity">
    <reaction evidence="1 7 9">
        <text>Hydrolyzes single-stranded DNA or mismatched double-stranded DNA and polynucleotides, releasing free uracil.</text>
        <dbReference type="EC" id="3.2.2.27"/>
    </reaction>
</comment>
<dbReference type="GO" id="GO:0097510">
    <property type="term" value="P:base-excision repair, AP site formation via deaminated base removal"/>
    <property type="evidence" value="ECO:0007669"/>
    <property type="project" value="TreeGrafter"/>
</dbReference>
<evidence type="ECO:0000256" key="9">
    <source>
        <dbReference type="RuleBase" id="RU003780"/>
    </source>
</evidence>
<dbReference type="Pfam" id="PF03167">
    <property type="entry name" value="UDG"/>
    <property type="match status" value="1"/>
</dbReference>
<dbReference type="HAMAP" id="MF_00148">
    <property type="entry name" value="UDG"/>
    <property type="match status" value="1"/>
</dbReference>
<keyword evidence="4 7" id="KW-0227">DNA damage</keyword>
<evidence type="ECO:0000313" key="13">
    <source>
        <dbReference type="Proteomes" id="UP001472866"/>
    </source>
</evidence>
<dbReference type="EC" id="3.2.2.27" evidence="3 7"/>
<evidence type="ECO:0000256" key="10">
    <source>
        <dbReference type="SAM" id="MobiDB-lite"/>
    </source>
</evidence>
<dbReference type="EMBL" id="CP151503">
    <property type="protein sequence ID" value="WZN60849.1"/>
    <property type="molecule type" value="Genomic_DNA"/>
</dbReference>
<dbReference type="Proteomes" id="UP001472866">
    <property type="component" value="Chromosome 03"/>
</dbReference>
<feature type="active site" description="Proton acceptor" evidence="7 8">
    <location>
        <position position="136"/>
    </location>
</feature>
<dbReference type="NCBIfam" id="NF003591">
    <property type="entry name" value="PRK05254.1-4"/>
    <property type="match status" value="1"/>
</dbReference>
<name>A0AAX4P4L8_9CHLO</name>
<comment type="function">
    <text evidence="7 9">Excises uracil residues from the DNA which can arise as a result of misincorporation of dUMP residues by DNA polymerase or due to deamination of cytosine.</text>
</comment>
<evidence type="ECO:0000256" key="1">
    <source>
        <dbReference type="ARBA" id="ARBA00001400"/>
    </source>
</evidence>
<dbReference type="InterPro" id="IPR005122">
    <property type="entry name" value="Uracil-DNA_glycosylase-like"/>
</dbReference>
<organism evidence="12 13">
    <name type="scientific">Chloropicon roscoffensis</name>
    <dbReference type="NCBI Taxonomy" id="1461544"/>
    <lineage>
        <taxon>Eukaryota</taxon>
        <taxon>Viridiplantae</taxon>
        <taxon>Chlorophyta</taxon>
        <taxon>Chloropicophyceae</taxon>
        <taxon>Chloropicales</taxon>
        <taxon>Chloropicaceae</taxon>
        <taxon>Chloropicon</taxon>
    </lineage>
</organism>
<evidence type="ECO:0000256" key="7">
    <source>
        <dbReference type="HAMAP-Rule" id="MF_03166"/>
    </source>
</evidence>
<sequence>MAQKTMDSFFSAAGRSKKRKLEDEQVGDDESSKQLTRAEVNRAVALMLSKTRKVRELVMEVRAKGDQPKLKELLAEPDWLESLEKQFSREYFLSLERFVQSEWRANAKIFPEAWNIFRALNACPPSKVKVVILGQDPYHNVGQAMGLSFSVPNGVQVPMSLRNIYKELHADCGLRMPSHGNLEKWAAQGVLLLNSVLTVRAHAAGSHSKRGWEAFTEEVIRTVSSHHENVVFLLWGRWAQDRGRLIKNANKHCILKCPHPSGLSAHRGFFGCKHFSKANAYLEEKGKSAIEWQV</sequence>
<dbReference type="SMART" id="SM00986">
    <property type="entry name" value="UDG"/>
    <property type="match status" value="1"/>
</dbReference>
<dbReference type="Gene3D" id="3.40.470.10">
    <property type="entry name" value="Uracil-DNA glycosylase-like domain"/>
    <property type="match status" value="1"/>
</dbReference>
<dbReference type="GO" id="GO:0004844">
    <property type="term" value="F:uracil DNA N-glycosylase activity"/>
    <property type="evidence" value="ECO:0007669"/>
    <property type="project" value="UniProtKB-UniRule"/>
</dbReference>
<evidence type="ECO:0000313" key="12">
    <source>
        <dbReference type="EMBL" id="WZN60849.1"/>
    </source>
</evidence>
<dbReference type="AlphaFoldDB" id="A0AAX4P4L8"/>
<feature type="region of interest" description="Disordered" evidence="10">
    <location>
        <begin position="1"/>
        <end position="34"/>
    </location>
</feature>
<keyword evidence="6 7" id="KW-0234">DNA repair</keyword>
<proteinExistence type="inferred from homology"/>
<evidence type="ECO:0000256" key="5">
    <source>
        <dbReference type="ARBA" id="ARBA00022801"/>
    </source>
</evidence>